<keyword evidence="3" id="KW-1185">Reference proteome</keyword>
<feature type="compositionally biased region" description="Low complexity" evidence="1">
    <location>
        <begin position="18"/>
        <end position="31"/>
    </location>
</feature>
<dbReference type="Gene3D" id="3.80.10.10">
    <property type="entry name" value="Ribonuclease Inhibitor"/>
    <property type="match status" value="2"/>
</dbReference>
<dbReference type="PANTHER" id="PTHR45661:SF3">
    <property type="entry name" value="IG-LIKE DOMAIN-CONTAINING PROTEIN"/>
    <property type="match status" value="1"/>
</dbReference>
<evidence type="ECO:0000313" key="2">
    <source>
        <dbReference type="EMBL" id="CAJ1943363.1"/>
    </source>
</evidence>
<evidence type="ECO:0000256" key="1">
    <source>
        <dbReference type="SAM" id="MobiDB-lite"/>
    </source>
</evidence>
<proteinExistence type="predicted"/>
<protein>
    <submittedName>
        <fullName evidence="2">Uncharacterized protein</fullName>
    </submittedName>
</protein>
<dbReference type="AlphaFoldDB" id="A0AAD2CU71"/>
<organism evidence="2 3">
    <name type="scientific">Cylindrotheca closterium</name>
    <dbReference type="NCBI Taxonomy" id="2856"/>
    <lineage>
        <taxon>Eukaryota</taxon>
        <taxon>Sar</taxon>
        <taxon>Stramenopiles</taxon>
        <taxon>Ochrophyta</taxon>
        <taxon>Bacillariophyta</taxon>
        <taxon>Bacillariophyceae</taxon>
        <taxon>Bacillariophycidae</taxon>
        <taxon>Bacillariales</taxon>
        <taxon>Bacillariaceae</taxon>
        <taxon>Cylindrotheca</taxon>
    </lineage>
</organism>
<reference evidence="2" key="1">
    <citation type="submission" date="2023-08" db="EMBL/GenBank/DDBJ databases">
        <authorList>
            <person name="Audoor S."/>
            <person name="Bilcke G."/>
        </authorList>
    </citation>
    <scope>NUCLEOTIDE SEQUENCE</scope>
</reference>
<comment type="caution">
    <text evidence="2">The sequence shown here is derived from an EMBL/GenBank/DDBJ whole genome shotgun (WGS) entry which is preliminary data.</text>
</comment>
<evidence type="ECO:0000313" key="3">
    <source>
        <dbReference type="Proteomes" id="UP001295423"/>
    </source>
</evidence>
<dbReference type="Pfam" id="PF13306">
    <property type="entry name" value="LRR_5"/>
    <property type="match status" value="3"/>
</dbReference>
<name>A0AAD2CU71_9STRA</name>
<dbReference type="Proteomes" id="UP001295423">
    <property type="component" value="Unassembled WGS sequence"/>
</dbReference>
<gene>
    <name evidence="2" type="ORF">CYCCA115_LOCUS8402</name>
</gene>
<dbReference type="PANTHER" id="PTHR45661">
    <property type="entry name" value="SURFACE ANTIGEN"/>
    <property type="match status" value="1"/>
</dbReference>
<dbReference type="EMBL" id="CAKOGP040001113">
    <property type="protein sequence ID" value="CAJ1943363.1"/>
    <property type="molecule type" value="Genomic_DNA"/>
</dbReference>
<accession>A0AAD2CU71</accession>
<feature type="region of interest" description="Disordered" evidence="1">
    <location>
        <begin position="1"/>
        <end position="34"/>
    </location>
</feature>
<dbReference type="InterPro" id="IPR032675">
    <property type="entry name" value="LRR_dom_sf"/>
</dbReference>
<dbReference type="SUPFAM" id="SSF52058">
    <property type="entry name" value="L domain-like"/>
    <property type="match status" value="1"/>
</dbReference>
<dbReference type="InterPro" id="IPR053139">
    <property type="entry name" value="Surface_bspA-like"/>
</dbReference>
<sequence length="673" mass="74988">MNTAMEIDWQEDDHDRTANNSNTTAATASSAEPETFVYKSQPTDQIPRDTVTHLIIDKSVKTIEDHAFEGCPLLVNVVFNQGLQVIGKAAFNRCSNLKEVIVSMPLISLKKIGNFAFFYCRSLVAVPADLLRHVKEIGSGAFEYCDSLVDLHLPEGLLSISDSLFRLCTALRQIIIPSTVVVIGKKSFYGCKLLETVTLSNNSKLEIIGNGAFQSCQSLQELLALPPTLVSIGNVAFCQSSIAHIQLPEGLLILGASAFALCRTLGWISIPSTLRTIASGSFEGCSSLVEVHFKEGLQRIGQRAFAKCPRISAIALPQSLCFMEDGAFSDCDSLLGVELPILHTALQMALPPTSIGNVPMLQRRSCFADCNNLVNVCIPINMNHSAEDAFSDCDKLLLDQNQHHHIDAQQIVSLALQPSEKLRRRFVNLPIHEVCYYASTMTVDDLSLALEASSPFSSSEALLTDPFGMTPLHIVSTSTRLRGDMMRILLYHLPVNCLWTKDKHGRTVMDYLLFHNSKRAVPLIKMVLQKAIKHELNDWGIDERWMSDFCRCVEEIPCDYDVKDSRQHVDSLIGRLTQYLRIEVTSIVELAVWKGAIVLCDKEQEKDQAHQHRTGCRMRCGSNIVLGNVIEYLWDNESETSLSSSFVPLSSSLYDDERIIAMTELVEEMRHDY</sequence>
<dbReference type="InterPro" id="IPR026906">
    <property type="entry name" value="LRR_5"/>
</dbReference>